<keyword evidence="3" id="KW-1185">Reference proteome</keyword>
<dbReference type="GO" id="GO:0003677">
    <property type="term" value="F:DNA binding"/>
    <property type="evidence" value="ECO:0007669"/>
    <property type="project" value="InterPro"/>
</dbReference>
<feature type="domain" description="HTH Mu-type" evidence="1">
    <location>
        <begin position="1"/>
        <end position="32"/>
    </location>
</feature>
<dbReference type="OrthoDB" id="5676324at2"/>
<evidence type="ECO:0000259" key="1">
    <source>
        <dbReference type="PROSITE" id="PS51702"/>
    </source>
</evidence>
<dbReference type="Proteomes" id="UP000189161">
    <property type="component" value="Unassembled WGS sequence"/>
</dbReference>
<proteinExistence type="predicted"/>
<dbReference type="PROSITE" id="PS51702">
    <property type="entry name" value="HTH_MU"/>
    <property type="match status" value="1"/>
</dbReference>
<protein>
    <recommendedName>
        <fullName evidence="1">HTH Mu-type domain-containing protein</fullName>
    </recommendedName>
</protein>
<comment type="caution">
    <text evidence="2">The sequence shown here is derived from an EMBL/GenBank/DDBJ whole genome shotgun (WGS) entry which is preliminary data.</text>
</comment>
<reference evidence="2 3" key="1">
    <citation type="submission" date="2016-10" db="EMBL/GenBank/DDBJ databases">
        <title>Rodentibacter gen. nov. and new species.</title>
        <authorList>
            <person name="Christensen H."/>
        </authorList>
    </citation>
    <scope>NUCLEOTIDE SEQUENCE [LARGE SCALE GENOMIC DNA]</scope>
    <source>
        <strain evidence="2 3">H1987082031</strain>
    </source>
</reference>
<dbReference type="AlphaFoldDB" id="A0A1V3J5C3"/>
<dbReference type="InterPro" id="IPR003314">
    <property type="entry name" value="Mu-type_HTH"/>
</dbReference>
<sequence length="75" mass="8411">MEGVKGISFEFSFNSLPQEVQAELLLKQSAEETLAVSESAPKRKALNYLPEVIWKPFDKATEKQKESSKVKVALL</sequence>
<accession>A0A1V3J5C3</accession>
<gene>
    <name evidence="2" type="ORF">BKK52_02280</name>
</gene>
<evidence type="ECO:0000313" key="3">
    <source>
        <dbReference type="Proteomes" id="UP000189161"/>
    </source>
</evidence>
<evidence type="ECO:0000313" key="2">
    <source>
        <dbReference type="EMBL" id="OOF50247.1"/>
    </source>
</evidence>
<organism evidence="2 3">
    <name type="scientific">Rodentibacter trehalosifermentans</name>
    <dbReference type="NCBI Taxonomy" id="1908263"/>
    <lineage>
        <taxon>Bacteria</taxon>
        <taxon>Pseudomonadati</taxon>
        <taxon>Pseudomonadota</taxon>
        <taxon>Gammaproteobacteria</taxon>
        <taxon>Pasteurellales</taxon>
        <taxon>Pasteurellaceae</taxon>
        <taxon>Rodentibacter</taxon>
    </lineage>
</organism>
<dbReference type="EMBL" id="MLHL01000009">
    <property type="protein sequence ID" value="OOF50247.1"/>
    <property type="molecule type" value="Genomic_DNA"/>
</dbReference>
<name>A0A1V3J5C3_9PAST</name>